<feature type="compositionally biased region" description="Polar residues" evidence="1">
    <location>
        <begin position="144"/>
        <end position="155"/>
    </location>
</feature>
<evidence type="ECO:0000313" key="2">
    <source>
        <dbReference type="Proteomes" id="UP000504637"/>
    </source>
</evidence>
<proteinExistence type="predicted"/>
<keyword evidence="2" id="KW-1185">Reference proteome</keyword>
<dbReference type="AlphaFoldDB" id="A0A6J3LY29"/>
<reference evidence="3" key="3">
    <citation type="submission" date="2025-08" db="UniProtKB">
        <authorList>
            <consortium name="RefSeq"/>
        </authorList>
    </citation>
    <scope>IDENTIFICATION</scope>
    <source>
        <strain evidence="3">CBS 342.82</strain>
    </source>
</reference>
<gene>
    <name evidence="3" type="ORF">K489DRAFT_39162</name>
</gene>
<dbReference type="OrthoDB" id="371463at2759"/>
<sequence>MPTYLLHGFRWSRPSIRIHIILQNLDDAASDWIVAPNTQRTLCHNFHKLFPESMQHLPNLRFIEQYDPDDLSSDSEQPYAYVADVVQEIKLGIDVDDVRSNSIPAAQWSALVELRDRLAADEKIGWYIVVCGDEERWAPASDDSVGSLSPENSGASESESTDHSDTSTEVGDPVGDSMQTVG</sequence>
<evidence type="ECO:0000256" key="1">
    <source>
        <dbReference type="SAM" id="MobiDB-lite"/>
    </source>
</evidence>
<name>A0A6J3LY29_9PEZI</name>
<evidence type="ECO:0000313" key="3">
    <source>
        <dbReference type="RefSeq" id="XP_033457692.1"/>
    </source>
</evidence>
<organism evidence="3">
    <name type="scientific">Dissoconium aciculare CBS 342.82</name>
    <dbReference type="NCBI Taxonomy" id="1314786"/>
    <lineage>
        <taxon>Eukaryota</taxon>
        <taxon>Fungi</taxon>
        <taxon>Dikarya</taxon>
        <taxon>Ascomycota</taxon>
        <taxon>Pezizomycotina</taxon>
        <taxon>Dothideomycetes</taxon>
        <taxon>Dothideomycetidae</taxon>
        <taxon>Mycosphaerellales</taxon>
        <taxon>Dissoconiaceae</taxon>
        <taxon>Dissoconium</taxon>
    </lineage>
</organism>
<dbReference type="GeneID" id="54364509"/>
<feature type="region of interest" description="Disordered" evidence="1">
    <location>
        <begin position="139"/>
        <end position="182"/>
    </location>
</feature>
<protein>
    <submittedName>
        <fullName evidence="3">Uncharacterized protein</fullName>
    </submittedName>
</protein>
<reference evidence="3" key="2">
    <citation type="submission" date="2020-04" db="EMBL/GenBank/DDBJ databases">
        <authorList>
            <consortium name="NCBI Genome Project"/>
        </authorList>
    </citation>
    <scope>NUCLEOTIDE SEQUENCE</scope>
    <source>
        <strain evidence="3">CBS 342.82</strain>
    </source>
</reference>
<dbReference type="Proteomes" id="UP000504637">
    <property type="component" value="Unplaced"/>
</dbReference>
<accession>A0A6J3LY29</accession>
<reference evidence="3" key="1">
    <citation type="submission" date="2020-01" db="EMBL/GenBank/DDBJ databases">
        <authorList>
            <consortium name="DOE Joint Genome Institute"/>
            <person name="Haridas S."/>
            <person name="Albert R."/>
            <person name="Binder M."/>
            <person name="Bloem J."/>
            <person name="Labutti K."/>
            <person name="Salamov A."/>
            <person name="Andreopoulos B."/>
            <person name="Baker S.E."/>
            <person name="Barry K."/>
            <person name="Bills G."/>
            <person name="Bluhm B.H."/>
            <person name="Cannon C."/>
            <person name="Castanera R."/>
            <person name="Culley D.E."/>
            <person name="Daum C."/>
            <person name="Ezra D."/>
            <person name="Gonzalez J.B."/>
            <person name="Henrissat B."/>
            <person name="Kuo A."/>
            <person name="Liang C."/>
            <person name="Lipzen A."/>
            <person name="Lutzoni F."/>
            <person name="Magnuson J."/>
            <person name="Mondo S."/>
            <person name="Nolan M."/>
            <person name="Ohm R."/>
            <person name="Pangilinan J."/>
            <person name="Park H.-J."/>
            <person name="Ramirez L."/>
            <person name="Alfaro M."/>
            <person name="Sun H."/>
            <person name="Tritt A."/>
            <person name="Yoshinaga Y."/>
            <person name="Zwiers L.-H."/>
            <person name="Turgeon B.G."/>
            <person name="Goodwin S.B."/>
            <person name="Spatafora J.W."/>
            <person name="Crous P.W."/>
            <person name="Grigoriev I.V."/>
        </authorList>
    </citation>
    <scope>NUCLEOTIDE SEQUENCE</scope>
    <source>
        <strain evidence="3">CBS 342.82</strain>
    </source>
</reference>
<dbReference type="RefSeq" id="XP_033457692.1">
    <property type="nucleotide sequence ID" value="XM_033606709.1"/>
</dbReference>